<proteinExistence type="predicted"/>
<reference evidence="2" key="1">
    <citation type="submission" date="2020-06" db="EMBL/GenBank/DDBJ databases">
        <authorList>
            <consortium name="Wellcome Sanger Institute Data Sharing"/>
        </authorList>
    </citation>
    <scope>NUCLEOTIDE SEQUENCE [LARGE SCALE GENOMIC DNA]</scope>
</reference>
<dbReference type="Pfam" id="PF13349">
    <property type="entry name" value="DUF4097"/>
    <property type="match status" value="1"/>
</dbReference>
<accession>A0A8C5G1I1</accession>
<reference evidence="2" key="3">
    <citation type="submission" date="2025-09" db="UniProtKB">
        <authorList>
            <consortium name="Ensembl"/>
        </authorList>
    </citation>
    <scope>IDENTIFICATION</scope>
</reference>
<dbReference type="InterPro" id="IPR025164">
    <property type="entry name" value="Toastrack_DUF4097"/>
</dbReference>
<dbReference type="Ensembl" id="ENSGWIT00000008081.1">
    <property type="protein sequence ID" value="ENSGWIP00000007291.1"/>
    <property type="gene ID" value="ENSGWIG00000004259.1"/>
</dbReference>
<protein>
    <submittedName>
        <fullName evidence="2">Family with sequence similarity 185 member A</fullName>
    </submittedName>
</protein>
<dbReference type="AlphaFoldDB" id="A0A8C5G1I1"/>
<keyword evidence="3" id="KW-1185">Reference proteome</keyword>
<sequence>MLWRSVGRVGASGLLRCLSVSLHSGTRTATAARCPPFLSRCFSSSVAEDAQPPVKRWTLAVSPFTTVRAHLGCSISISPLDLHAFPEADRAFITVQGSETQVSLDQVQVRYDEESKDLLISAEKVHSGVSIEMSAPIKSNLLITTRGNGSVHVKNMECDICQVQTEEGNCLLHSVKGHQVEVQSRRGHISGVGTIHGNVDIRTRGDGAVDVKKLQGSRMNVSTERGSMKIKAIYAQSSELCSSSGKVELGHVHGNATVRNVTGDTVIDGSNSFLKVSSLSGGIDVYVGEGGSADLQSQEGAVCVRVPSSIKAGYELCGAMVDISPQLTLHSLKNNSSEGLTTAAGYVNGELPVEQWIKARAERGSVTVRPQSWFESLRLKN</sequence>
<evidence type="ECO:0000259" key="1">
    <source>
        <dbReference type="Pfam" id="PF13349"/>
    </source>
</evidence>
<dbReference type="PANTHER" id="PTHR34094:SF1">
    <property type="entry name" value="PROTEIN FAM185A"/>
    <property type="match status" value="1"/>
</dbReference>
<dbReference type="Proteomes" id="UP000694680">
    <property type="component" value="Chromosome 6"/>
</dbReference>
<evidence type="ECO:0000313" key="2">
    <source>
        <dbReference type="Ensembl" id="ENSGWIP00000007291.1"/>
    </source>
</evidence>
<feature type="domain" description="DUF4097" evidence="1">
    <location>
        <begin position="205"/>
        <end position="302"/>
    </location>
</feature>
<organism evidence="2 3">
    <name type="scientific">Gouania willdenowi</name>
    <name type="common">Blunt-snouted clingfish</name>
    <name type="synonym">Lepadogaster willdenowi</name>
    <dbReference type="NCBI Taxonomy" id="441366"/>
    <lineage>
        <taxon>Eukaryota</taxon>
        <taxon>Metazoa</taxon>
        <taxon>Chordata</taxon>
        <taxon>Craniata</taxon>
        <taxon>Vertebrata</taxon>
        <taxon>Euteleostomi</taxon>
        <taxon>Actinopterygii</taxon>
        <taxon>Neopterygii</taxon>
        <taxon>Teleostei</taxon>
        <taxon>Neoteleostei</taxon>
        <taxon>Acanthomorphata</taxon>
        <taxon>Ovalentaria</taxon>
        <taxon>Blenniimorphae</taxon>
        <taxon>Blenniiformes</taxon>
        <taxon>Gobiesocoidei</taxon>
        <taxon>Gobiesocidae</taxon>
        <taxon>Gobiesocinae</taxon>
        <taxon>Gouania</taxon>
    </lineage>
</organism>
<dbReference type="PANTHER" id="PTHR34094">
    <property type="match status" value="1"/>
</dbReference>
<reference evidence="2" key="2">
    <citation type="submission" date="2025-08" db="UniProtKB">
        <authorList>
            <consortium name="Ensembl"/>
        </authorList>
    </citation>
    <scope>IDENTIFICATION</scope>
</reference>
<evidence type="ECO:0000313" key="3">
    <source>
        <dbReference type="Proteomes" id="UP000694680"/>
    </source>
</evidence>
<name>A0A8C5G1I1_GOUWI</name>